<reference evidence="2 3" key="1">
    <citation type="submission" date="2020-09" db="EMBL/GenBank/DDBJ databases">
        <title>Complete Geobacillus genomes through the use of hybrid genome assembly.</title>
        <authorList>
            <person name="Vera D.L."/>
            <person name="Venkateswaran K."/>
            <person name="Singh N.K."/>
            <person name="Landry K."/>
        </authorList>
    </citation>
    <scope>NUCLEOTIDE SEQUENCE [LARGE SCALE GENOMIC DNA]</scope>
    <source>
        <strain evidence="2 3">SURF-189</strain>
    </source>
</reference>
<feature type="transmembrane region" description="Helical" evidence="1">
    <location>
        <begin position="129"/>
        <end position="149"/>
    </location>
</feature>
<keyword evidence="1" id="KW-0472">Membrane</keyword>
<gene>
    <name evidence="2" type="ORF">IC807_06555</name>
</gene>
<feature type="transmembrane region" description="Helical" evidence="1">
    <location>
        <begin position="32"/>
        <end position="56"/>
    </location>
</feature>
<evidence type="ECO:0000313" key="3">
    <source>
        <dbReference type="Proteomes" id="UP000516388"/>
    </source>
</evidence>
<name>A0A7H1RYC8_9BACL</name>
<dbReference type="AlphaFoldDB" id="A0A7H1RYC8"/>
<proteinExistence type="predicted"/>
<accession>A0A7H1RYC8</accession>
<dbReference type="KEGG" id="gza:IC807_06555"/>
<dbReference type="EMBL" id="CP061470">
    <property type="protein sequence ID" value="QNU19267.1"/>
    <property type="molecule type" value="Genomic_DNA"/>
</dbReference>
<evidence type="ECO:0000256" key="1">
    <source>
        <dbReference type="SAM" id="Phobius"/>
    </source>
</evidence>
<dbReference type="NCBIfam" id="NF041644">
    <property type="entry name" value="CBO0543_fam"/>
    <property type="match status" value="1"/>
</dbReference>
<dbReference type="InterPro" id="IPR048147">
    <property type="entry name" value="CBO0543-like"/>
</dbReference>
<evidence type="ECO:0000313" key="2">
    <source>
        <dbReference type="EMBL" id="QNU19267.1"/>
    </source>
</evidence>
<feature type="transmembrane region" description="Helical" evidence="1">
    <location>
        <begin position="6"/>
        <end position="25"/>
    </location>
</feature>
<protein>
    <submittedName>
        <fullName evidence="2">Uncharacterized protein</fullName>
    </submittedName>
</protein>
<keyword evidence="1" id="KW-1133">Transmembrane helix</keyword>
<keyword evidence="1" id="KW-0812">Transmembrane</keyword>
<sequence>MMEHSILWLLAAVGIGLLGLSFRVFSPREVWLSFLLNAYISSLAGLIVSGAGMLAYPVRLFPKYTNDSVIFEYLLYPVVSVYVYGTSRRSGWKGIWMQCAAYTGVMTAVEILLEQHTDLIEYHAWKWEYSFVSMFVVTLAVRVMAGRLLKENG</sequence>
<organism evidence="2 3">
    <name type="scientific">Geobacillus zalihae</name>
    <dbReference type="NCBI Taxonomy" id="213419"/>
    <lineage>
        <taxon>Bacteria</taxon>
        <taxon>Bacillati</taxon>
        <taxon>Bacillota</taxon>
        <taxon>Bacilli</taxon>
        <taxon>Bacillales</taxon>
        <taxon>Anoxybacillaceae</taxon>
        <taxon>Geobacillus</taxon>
    </lineage>
</organism>
<dbReference type="Proteomes" id="UP000516388">
    <property type="component" value="Chromosome"/>
</dbReference>
<feature type="transmembrane region" description="Helical" evidence="1">
    <location>
        <begin position="94"/>
        <end position="113"/>
    </location>
</feature>
<keyword evidence="3" id="KW-1185">Reference proteome</keyword>
<feature type="transmembrane region" description="Helical" evidence="1">
    <location>
        <begin position="68"/>
        <end position="85"/>
    </location>
</feature>